<proteinExistence type="predicted"/>
<keyword evidence="3" id="KW-0231">Viral genome packaging</keyword>
<protein>
    <submittedName>
        <fullName evidence="6">COG4695 Phage-related protein</fullName>
    </submittedName>
</protein>
<name>A0A6J5RZG5_9CAUD</name>
<organism evidence="6">
    <name type="scientific">uncultured Caudovirales phage</name>
    <dbReference type="NCBI Taxonomy" id="2100421"/>
    <lineage>
        <taxon>Viruses</taxon>
        <taxon>Duplodnaviria</taxon>
        <taxon>Heunggongvirae</taxon>
        <taxon>Uroviricota</taxon>
        <taxon>Caudoviricetes</taxon>
        <taxon>Peduoviridae</taxon>
        <taxon>Maltschvirus</taxon>
        <taxon>Maltschvirus maltsch</taxon>
    </lineage>
</organism>
<evidence type="ECO:0000313" key="8">
    <source>
        <dbReference type="EMBL" id="CAB5227954.1"/>
    </source>
</evidence>
<evidence type="ECO:0000256" key="1">
    <source>
        <dbReference type="ARBA" id="ARBA00022950"/>
    </source>
</evidence>
<evidence type="ECO:0000256" key="2">
    <source>
        <dbReference type="ARBA" id="ARBA00023009"/>
    </source>
</evidence>
<accession>A0A6J5RZG5</accession>
<reference evidence="6" key="1">
    <citation type="submission" date="2020-05" db="EMBL/GenBank/DDBJ databases">
        <authorList>
            <person name="Chiriac C."/>
            <person name="Salcher M."/>
            <person name="Ghai R."/>
            <person name="Kavagutti S V."/>
        </authorList>
    </citation>
    <scope>NUCLEOTIDE SEQUENCE</scope>
</reference>
<keyword evidence="2" id="KW-1160">Virus entry into host cell</keyword>
<dbReference type="EMBL" id="LR797391">
    <property type="protein sequence ID" value="CAB4213010.1"/>
    <property type="molecule type" value="Genomic_DNA"/>
</dbReference>
<keyword evidence="2" id="KW-1171">Viral genome ejection through host cell envelope</keyword>
<evidence type="ECO:0000256" key="4">
    <source>
        <dbReference type="SAM" id="MobiDB-lite"/>
    </source>
</evidence>
<evidence type="ECO:0000256" key="3">
    <source>
        <dbReference type="ARBA" id="ARBA00023219"/>
    </source>
</evidence>
<keyword evidence="1" id="KW-1188">Viral release from host cell</keyword>
<dbReference type="InterPro" id="IPR006944">
    <property type="entry name" value="Phage/GTA_portal"/>
</dbReference>
<evidence type="ECO:0000313" key="5">
    <source>
        <dbReference type="EMBL" id="CAB4177381.1"/>
    </source>
</evidence>
<evidence type="ECO:0000313" key="7">
    <source>
        <dbReference type="EMBL" id="CAB4213010.1"/>
    </source>
</evidence>
<keyword evidence="2" id="KW-1162">Viral penetration into host cytoplasm</keyword>
<evidence type="ECO:0000313" key="6">
    <source>
        <dbReference type="EMBL" id="CAB4199261.1"/>
    </source>
</evidence>
<dbReference type="EMBL" id="LR796948">
    <property type="protein sequence ID" value="CAB4177381.1"/>
    <property type="molecule type" value="Genomic_DNA"/>
</dbReference>
<dbReference type="InterPro" id="IPR006427">
    <property type="entry name" value="Portal_HK97"/>
</dbReference>
<dbReference type="EMBL" id="LR797287">
    <property type="protein sequence ID" value="CAB4199261.1"/>
    <property type="molecule type" value="Genomic_DNA"/>
</dbReference>
<keyword evidence="1" id="KW-0118">Viral capsid assembly</keyword>
<dbReference type="EMBL" id="LR798380">
    <property type="protein sequence ID" value="CAB5227954.1"/>
    <property type="molecule type" value="Genomic_DNA"/>
</dbReference>
<dbReference type="Pfam" id="PF04860">
    <property type="entry name" value="Phage_portal"/>
    <property type="match status" value="1"/>
</dbReference>
<dbReference type="NCBIfam" id="TIGR01537">
    <property type="entry name" value="portal_HK97"/>
    <property type="match status" value="1"/>
</dbReference>
<feature type="compositionally biased region" description="Low complexity" evidence="4">
    <location>
        <begin position="387"/>
        <end position="398"/>
    </location>
</feature>
<feature type="region of interest" description="Disordered" evidence="4">
    <location>
        <begin position="374"/>
        <end position="407"/>
    </location>
</feature>
<sequence length="485" mass="54970">MIVQSFGALRSFSGRPRGLFVGGGSSSHLGLYDHAQTYFQIYKTQPNVRICVDFLARNIAHLGKPVYRRVSDTDRIRLEDHELARWLKNPNPRTSSYRLIEDLMIDVGIYHRGYWAKVRYTSPTGRPAIGLLRIPSDEIRPDDPLYPEEFIWTVNGREKRFPASEIVSFSGYNGGISPLETLRNILAEEAAAAGYREEFWTNGARVEGIWERDKDTKRWTPDQKNEWRKHWQEFSTSAKAGMTAVGDPGMTYKQVTHNAKESEYIAGGKLRREVCAAAYHIPQPMVGILEHATFSNIRAQHEHLYQDTLGPWLEQIQQEIERQLLPECEDQDGIYLEFNIDAKLAGTPIDRATSLQLSVGRPWRTVNEARALDNLPRKDDPSCDEVAPQQGGPAAGAPTNSGDSRTDDADAVVDAIHATRVRYSARLQKVEPVARVDAFMAFYGRFTSELAEDLAWRMPVDDARQRAIHEHGRMLRELKAQADHA</sequence>
<gene>
    <name evidence="6" type="ORF">UFOVP1331_32</name>
    <name evidence="7" type="ORF">UFOVP1442_43</name>
    <name evidence="8" type="ORF">UFOVP1535_8</name>
    <name evidence="5" type="ORF">UFOVP998_27</name>
</gene>